<dbReference type="InterPro" id="IPR050490">
    <property type="entry name" value="Bact_solute-bd_prot1"/>
</dbReference>
<keyword evidence="3" id="KW-0813">Transport</keyword>
<evidence type="ECO:0000313" key="7">
    <source>
        <dbReference type="Proteomes" id="UP000593758"/>
    </source>
</evidence>
<dbReference type="AlphaFoldDB" id="A0A7M1STH7"/>
<keyword evidence="4 5" id="KW-0732">Signal</keyword>
<proteinExistence type="inferred from homology"/>
<dbReference type="Gene3D" id="3.40.190.10">
    <property type="entry name" value="Periplasmic binding protein-like II"/>
    <property type="match status" value="1"/>
</dbReference>
<dbReference type="InterPro" id="IPR006059">
    <property type="entry name" value="SBP"/>
</dbReference>
<evidence type="ECO:0000256" key="3">
    <source>
        <dbReference type="ARBA" id="ARBA00022448"/>
    </source>
</evidence>
<comment type="similarity">
    <text evidence="2">Belongs to the bacterial solute-binding protein 1 family.</text>
</comment>
<dbReference type="Pfam" id="PF01547">
    <property type="entry name" value="SBP_bac_1"/>
    <property type="match status" value="1"/>
</dbReference>
<gene>
    <name evidence="6" type="ORF">IM660_00730</name>
</gene>
<reference evidence="6 7" key="1">
    <citation type="submission" date="2020-10" db="EMBL/GenBank/DDBJ databases">
        <title>Haloactinobacterium sp. RN3S43, a bacterium isolated from saline soil.</title>
        <authorList>
            <person name="Sun J.-Q."/>
        </authorList>
    </citation>
    <scope>NUCLEOTIDE SEQUENCE [LARGE SCALE GENOMIC DNA]</scope>
    <source>
        <strain evidence="6 7">RN3S43</strain>
    </source>
</reference>
<dbReference type="PROSITE" id="PS51257">
    <property type="entry name" value="PROKAR_LIPOPROTEIN"/>
    <property type="match status" value="1"/>
</dbReference>
<dbReference type="KEGG" id="halt:IM660_00730"/>
<evidence type="ECO:0000256" key="1">
    <source>
        <dbReference type="ARBA" id="ARBA00004196"/>
    </source>
</evidence>
<dbReference type="RefSeq" id="WP_193497551.1">
    <property type="nucleotide sequence ID" value="NZ_CP063169.1"/>
</dbReference>
<organism evidence="6 7">
    <name type="scientific">Ruania alkalisoli</name>
    <dbReference type="NCBI Taxonomy" id="2779775"/>
    <lineage>
        <taxon>Bacteria</taxon>
        <taxon>Bacillati</taxon>
        <taxon>Actinomycetota</taxon>
        <taxon>Actinomycetes</taxon>
        <taxon>Micrococcales</taxon>
        <taxon>Ruaniaceae</taxon>
        <taxon>Ruania</taxon>
    </lineage>
</organism>
<dbReference type="EMBL" id="CP063169">
    <property type="protein sequence ID" value="QOR70879.1"/>
    <property type="molecule type" value="Genomic_DNA"/>
</dbReference>
<feature type="signal peptide" evidence="5">
    <location>
        <begin position="1"/>
        <end position="20"/>
    </location>
</feature>
<evidence type="ECO:0000256" key="5">
    <source>
        <dbReference type="SAM" id="SignalP"/>
    </source>
</evidence>
<evidence type="ECO:0000256" key="4">
    <source>
        <dbReference type="ARBA" id="ARBA00022729"/>
    </source>
</evidence>
<dbReference type="PROSITE" id="PS51318">
    <property type="entry name" value="TAT"/>
    <property type="match status" value="1"/>
</dbReference>
<dbReference type="SUPFAM" id="SSF53850">
    <property type="entry name" value="Periplasmic binding protein-like II"/>
    <property type="match status" value="1"/>
</dbReference>
<name>A0A7M1STH7_9MICO</name>
<dbReference type="Proteomes" id="UP000593758">
    <property type="component" value="Chromosome"/>
</dbReference>
<dbReference type="PANTHER" id="PTHR43649:SF31">
    <property type="entry name" value="SN-GLYCEROL-3-PHOSPHATE-BINDING PERIPLASMIC PROTEIN UGPB"/>
    <property type="match status" value="1"/>
</dbReference>
<dbReference type="InterPro" id="IPR006311">
    <property type="entry name" value="TAT_signal"/>
</dbReference>
<evidence type="ECO:0000313" key="6">
    <source>
        <dbReference type="EMBL" id="QOR70879.1"/>
    </source>
</evidence>
<evidence type="ECO:0000256" key="2">
    <source>
        <dbReference type="ARBA" id="ARBA00008520"/>
    </source>
</evidence>
<comment type="subcellular location">
    <subcellularLocation>
        <location evidence="1">Cell envelope</location>
    </subcellularLocation>
</comment>
<dbReference type="PANTHER" id="PTHR43649">
    <property type="entry name" value="ARABINOSE-BINDING PROTEIN-RELATED"/>
    <property type="match status" value="1"/>
</dbReference>
<keyword evidence="7" id="KW-1185">Reference proteome</keyword>
<protein>
    <submittedName>
        <fullName evidence="6">Extracellular solute-binding protein</fullName>
    </submittedName>
</protein>
<accession>A0A7M1STH7</accession>
<dbReference type="GO" id="GO:0030313">
    <property type="term" value="C:cell envelope"/>
    <property type="evidence" value="ECO:0007669"/>
    <property type="project" value="UniProtKB-SubCell"/>
</dbReference>
<sequence length="541" mass="58513">MNLSRRNLLRFGALTGAAVAAPSLAGCRTQGTAGPADPGAAAADVLPTFQQYTGVTADVPGEPGRYSDLFYRYPEPVKAITEVPGDGGDVTCLTVASVAPPPLESNPFWQAFNERLGINYVPTLTPSPDYPSKFATMTAGDELPDLFTIVVDQTAALDQLLAAKAADLTDHLAGDAILDYPFLANLPTISWQETIFGGRIRAIPIVRGYMTSLMMYARKDLLAEKGITEEPGSFEEWYAALEEMNAPSANTWALASIPTDFVRQMLRLPNNWYLDGDRIVSAYAAEGQEEALESMRRIVEAGMVNPDAATASDSDQRAWFQNGSASYGWWTMSSYPALAVDPTGEQDGYIGDGVPVPGYESGTGTPFLGEPNVTLTGINAASTERIETLLAVANYLAAPYGTEEYLFRKYGLEGEHFTMANGEITQDQDRGGERGIGHNYICDSPWVIAATPETREPMQRWQDFEKVFTEEFAVDPTAGLYSSTASRSLASLNQTMKALELDIVLGRQPVSAWADGVEKFRADGGAQIEDELSQSYAEANA</sequence>
<feature type="chain" id="PRO_5038984069" evidence="5">
    <location>
        <begin position="21"/>
        <end position="541"/>
    </location>
</feature>